<comment type="catalytic activity">
    <reaction evidence="6">
        <text>D-glucose 6-phosphate + NADP(+) = 6-phospho-D-glucono-1,5-lactone + NADPH + H(+)</text>
        <dbReference type="Rhea" id="RHEA:15841"/>
        <dbReference type="ChEBI" id="CHEBI:15378"/>
        <dbReference type="ChEBI" id="CHEBI:57783"/>
        <dbReference type="ChEBI" id="CHEBI:57955"/>
        <dbReference type="ChEBI" id="CHEBI:58349"/>
        <dbReference type="ChEBI" id="CHEBI:61548"/>
        <dbReference type="EC" id="1.1.1.49"/>
    </reaction>
</comment>
<evidence type="ECO:0000256" key="4">
    <source>
        <dbReference type="ARBA" id="ARBA00023002"/>
    </source>
</evidence>
<feature type="binding site" evidence="6">
    <location>
        <position position="168"/>
    </location>
    <ligand>
        <name>substrate</name>
    </ligand>
</feature>
<dbReference type="GO" id="GO:0004345">
    <property type="term" value="F:glucose-6-phosphate dehydrogenase activity"/>
    <property type="evidence" value="ECO:0007669"/>
    <property type="project" value="UniProtKB-UniRule"/>
</dbReference>
<dbReference type="PRINTS" id="PR00079">
    <property type="entry name" value="G6PDHDRGNASE"/>
</dbReference>
<dbReference type="Gene3D" id="3.30.360.10">
    <property type="entry name" value="Dihydrodipicolinate Reductase, domain 2"/>
    <property type="match status" value="1"/>
</dbReference>
<dbReference type="InterPro" id="IPR036291">
    <property type="entry name" value="NAD(P)-bd_dom_sf"/>
</dbReference>
<comment type="similarity">
    <text evidence="6">Belongs to the glucose-6-phosphate dehydrogenase family.</text>
</comment>
<evidence type="ECO:0000256" key="2">
    <source>
        <dbReference type="ARBA" id="ARBA00022526"/>
    </source>
</evidence>
<dbReference type="InterPro" id="IPR022674">
    <property type="entry name" value="G6P_DH_NAD-bd"/>
</dbReference>
<dbReference type="PANTHER" id="PTHR23429:SF0">
    <property type="entry name" value="GLUCOSE-6-PHOSPHATE 1-DEHYDROGENASE"/>
    <property type="match status" value="1"/>
</dbReference>
<comment type="function">
    <text evidence="6">Catalyzes the oxidation of glucose 6-phosphate to 6-phosphogluconolactone.</text>
</comment>
<dbReference type="Gene3D" id="3.40.50.720">
    <property type="entry name" value="NAD(P)-binding Rossmann-like Domain"/>
    <property type="match status" value="1"/>
</dbReference>
<dbReference type="PANTHER" id="PTHR23429">
    <property type="entry name" value="GLUCOSE-6-PHOSPHATE 1-DEHYDROGENASE G6PD"/>
    <property type="match status" value="1"/>
</dbReference>
<evidence type="ECO:0000256" key="3">
    <source>
        <dbReference type="ARBA" id="ARBA00022857"/>
    </source>
</evidence>
<keyword evidence="3 6" id="KW-0521">NADP</keyword>
<evidence type="ECO:0000259" key="7">
    <source>
        <dbReference type="Pfam" id="PF00479"/>
    </source>
</evidence>
<accession>A0A538TJH4</accession>
<feature type="binding site" evidence="6">
    <location>
        <position position="206"/>
    </location>
    <ligand>
        <name>substrate</name>
    </ligand>
</feature>
<feature type="binding site" evidence="6">
    <location>
        <position position="45"/>
    </location>
    <ligand>
        <name>NADP(+)</name>
        <dbReference type="ChEBI" id="CHEBI:58349"/>
    </ligand>
</feature>
<sequence>MSHAKADALVLFGVTGDLAYKKIFPALQRMVRSGILDVPVIGVARGGWTLDRLRERMRESAEEHGGVDPEAFPRLMKLLRYVEGDYSDPSTFESLRAALGAAKAPLHYMAIPPELFEEVVRQLEHSGCRTGARLVLEKPFGRDLASARRLNAVLHRCFGERDIFRIDHYLAKDSVQNLIFFRFANTFLEPIWNRLYVESVQITMAENFGIGGRGAFYDKTGAIRDVIQNHLLQILSNVAMEPPPGNQDTERLRDEKVKVLKSISPLEPGHVVRGQFRNYRAEAGVAPDSTMETFAAVRLEVNSWRWQGVPFFIRAGKYMPVTLTEVVAKLRRPPPIVQGVDLTSNHVRFRLSPEFIIALGATVRESGHKTAFRDVELVATHEQDGTESDPYEELLGDAIMGETFRFARQDYVEEAWRIVDPALLGDPPVREYERGTWGPKEAETLVPGGWFQ</sequence>
<proteinExistence type="inferred from homology"/>
<dbReference type="InterPro" id="IPR001282">
    <property type="entry name" value="G6P_DH"/>
</dbReference>
<evidence type="ECO:0000313" key="9">
    <source>
        <dbReference type="EMBL" id="TMQ63772.1"/>
    </source>
</evidence>
<dbReference type="GO" id="GO:0050661">
    <property type="term" value="F:NADP binding"/>
    <property type="evidence" value="ECO:0007669"/>
    <property type="project" value="UniProtKB-UniRule"/>
</dbReference>
<evidence type="ECO:0000256" key="6">
    <source>
        <dbReference type="HAMAP-Rule" id="MF_00966"/>
    </source>
</evidence>
<dbReference type="GO" id="GO:0005829">
    <property type="term" value="C:cytosol"/>
    <property type="evidence" value="ECO:0007669"/>
    <property type="project" value="TreeGrafter"/>
</dbReference>
<dbReference type="SUPFAM" id="SSF55347">
    <property type="entry name" value="Glyceraldehyde-3-phosphate dehydrogenase-like, C-terminal domain"/>
    <property type="match status" value="1"/>
</dbReference>
<dbReference type="InterPro" id="IPR022675">
    <property type="entry name" value="G6P_DH_C"/>
</dbReference>
<evidence type="ECO:0000259" key="8">
    <source>
        <dbReference type="Pfam" id="PF02781"/>
    </source>
</evidence>
<comment type="pathway">
    <text evidence="1 6">Carbohydrate degradation; pentose phosphate pathway; D-ribulose 5-phosphate from D-glucose 6-phosphate (oxidative stage): step 1/3.</text>
</comment>
<evidence type="ECO:0000313" key="10">
    <source>
        <dbReference type="Proteomes" id="UP000317691"/>
    </source>
</evidence>
<dbReference type="GO" id="GO:0006006">
    <property type="term" value="P:glucose metabolic process"/>
    <property type="evidence" value="ECO:0007669"/>
    <property type="project" value="UniProtKB-KW"/>
</dbReference>
<feature type="binding site" evidence="6">
    <location>
        <position position="317"/>
    </location>
    <ligand>
        <name>substrate</name>
    </ligand>
</feature>
<keyword evidence="4 6" id="KW-0560">Oxidoreductase</keyword>
<feature type="binding site" evidence="6">
    <location>
        <position position="172"/>
    </location>
    <ligand>
        <name>substrate</name>
    </ligand>
</feature>
<dbReference type="HAMAP" id="MF_00966">
    <property type="entry name" value="G6PD"/>
    <property type="match status" value="1"/>
</dbReference>
<dbReference type="EC" id="1.1.1.49" evidence="6"/>
<feature type="domain" description="Glucose-6-phosphate dehydrogenase NAD-binding" evidence="7">
    <location>
        <begin position="10"/>
        <end position="177"/>
    </location>
</feature>
<comment type="caution">
    <text evidence="6">Lacks conserved residue(s) required for the propagation of feature annotation.</text>
</comment>
<dbReference type="Proteomes" id="UP000317691">
    <property type="component" value="Unassembled WGS sequence"/>
</dbReference>
<gene>
    <name evidence="6 9" type="primary">zwf</name>
    <name evidence="9" type="ORF">E6K79_08990</name>
</gene>
<keyword evidence="5 6" id="KW-0119">Carbohydrate metabolism</keyword>
<dbReference type="Pfam" id="PF02781">
    <property type="entry name" value="G6PD_C"/>
    <property type="match status" value="1"/>
</dbReference>
<dbReference type="EMBL" id="VBOZ01000029">
    <property type="protein sequence ID" value="TMQ63772.1"/>
    <property type="molecule type" value="Genomic_DNA"/>
</dbReference>
<dbReference type="PIRSF" id="PIRSF000110">
    <property type="entry name" value="G6PD"/>
    <property type="match status" value="1"/>
</dbReference>
<keyword evidence="2 6" id="KW-0313">Glucose metabolism</keyword>
<feature type="binding site" evidence="6">
    <location>
        <position position="138"/>
    </location>
    <ligand>
        <name>NADP(+)</name>
        <dbReference type="ChEBI" id="CHEBI:58349"/>
    </ligand>
</feature>
<evidence type="ECO:0000256" key="1">
    <source>
        <dbReference type="ARBA" id="ARBA00004937"/>
    </source>
</evidence>
<reference evidence="9 10" key="1">
    <citation type="journal article" date="2019" name="Nat. Microbiol.">
        <title>Mediterranean grassland soil C-N compound turnover is dependent on rainfall and depth, and is mediated by genomically divergent microorganisms.</title>
        <authorList>
            <person name="Diamond S."/>
            <person name="Andeer P.F."/>
            <person name="Li Z."/>
            <person name="Crits-Christoph A."/>
            <person name="Burstein D."/>
            <person name="Anantharaman K."/>
            <person name="Lane K.R."/>
            <person name="Thomas B.C."/>
            <person name="Pan C."/>
            <person name="Northen T.R."/>
            <person name="Banfield J.F."/>
        </authorList>
    </citation>
    <scope>NUCLEOTIDE SEQUENCE [LARGE SCALE GENOMIC DNA]</scope>
    <source>
        <strain evidence="9">WS_9</strain>
    </source>
</reference>
<name>A0A538TJH4_UNCEI</name>
<feature type="domain" description="Glucose-6-phosphate dehydrogenase C-terminal" evidence="8">
    <location>
        <begin position="180"/>
        <end position="446"/>
    </location>
</feature>
<protein>
    <recommendedName>
        <fullName evidence="6">Glucose-6-phosphate 1-dehydrogenase</fullName>
        <shortName evidence="6">G6PD</shortName>
        <ecNumber evidence="6">1.1.1.49</ecNumber>
    </recommendedName>
</protein>
<dbReference type="Pfam" id="PF00479">
    <property type="entry name" value="G6PD_N"/>
    <property type="match status" value="1"/>
</dbReference>
<organism evidence="9 10">
    <name type="scientific">Eiseniibacteriota bacterium</name>
    <dbReference type="NCBI Taxonomy" id="2212470"/>
    <lineage>
        <taxon>Bacteria</taxon>
        <taxon>Candidatus Eiseniibacteriota</taxon>
    </lineage>
</organism>
<feature type="active site" description="Proton acceptor" evidence="6">
    <location>
        <position position="230"/>
    </location>
</feature>
<evidence type="ECO:0000256" key="5">
    <source>
        <dbReference type="ARBA" id="ARBA00023277"/>
    </source>
</evidence>
<dbReference type="NCBIfam" id="TIGR00871">
    <property type="entry name" value="zwf"/>
    <property type="match status" value="1"/>
</dbReference>
<dbReference type="SUPFAM" id="SSF51735">
    <property type="entry name" value="NAD(P)-binding Rossmann-fold domains"/>
    <property type="match status" value="1"/>
</dbReference>
<comment type="caution">
    <text evidence="9">The sequence shown here is derived from an EMBL/GenBank/DDBJ whole genome shotgun (WGS) entry which is preliminary data.</text>
</comment>
<dbReference type="UniPathway" id="UPA00115">
    <property type="reaction ID" value="UER00408"/>
</dbReference>
<dbReference type="GO" id="GO:0009051">
    <property type="term" value="P:pentose-phosphate shunt, oxidative branch"/>
    <property type="evidence" value="ECO:0007669"/>
    <property type="project" value="TreeGrafter"/>
</dbReference>
<dbReference type="AlphaFoldDB" id="A0A538TJH4"/>
<feature type="binding site" evidence="6">
    <location>
        <position position="225"/>
    </location>
    <ligand>
        <name>substrate</name>
    </ligand>
</feature>